<proteinExistence type="inferred from homology"/>
<dbReference type="SUPFAM" id="SSF53474">
    <property type="entry name" value="alpha/beta-Hydrolases"/>
    <property type="match status" value="1"/>
</dbReference>
<evidence type="ECO:0000256" key="14">
    <source>
        <dbReference type="ARBA" id="ARBA00022989"/>
    </source>
</evidence>
<dbReference type="HOGENOM" id="CLU_028295_0_0_1"/>
<dbReference type="InterPro" id="IPR050805">
    <property type="entry name" value="ATG15_Lipase"/>
</dbReference>
<feature type="chain" id="PRO_5004825423" description="Putative lipase ATG15" evidence="21">
    <location>
        <begin position="25"/>
        <end position="417"/>
    </location>
</feature>
<dbReference type="GeneID" id="19969374"/>
<evidence type="ECO:0000256" key="6">
    <source>
        <dbReference type="ARBA" id="ARBA00013279"/>
    </source>
</evidence>
<comment type="subunit">
    <text evidence="5">Binds to both phosphatidylinositol (PI) and phosphatidylinositol 3,5-bisphosphate (PIP2).</text>
</comment>
<comment type="subcellular location">
    <subcellularLocation>
        <location evidence="3">Endosome</location>
        <location evidence="3">Multivesicular body membrane</location>
        <topology evidence="3">Single-pass type II membrane protein</topology>
    </subcellularLocation>
    <subcellularLocation>
        <location evidence="2">Prevacuolar compartment membrane</location>
        <topology evidence="2">Single-pass type II membrane protein</topology>
    </subcellularLocation>
</comment>
<keyword evidence="17" id="KW-0472">Membrane</keyword>
<dbReference type="InterPro" id="IPR029058">
    <property type="entry name" value="AB_hydrolase_fold"/>
</dbReference>
<keyword evidence="11" id="KW-0378">Hydrolase</keyword>
<sequence>MWFYRAGATFLFVRLFLLRRSVNAEQQQLLAKEPAILAQQPAEARKLHDFTWRSAFFHDLDDLEVPGYITINDIVTALGSRPVPQPLAVAAKPWQPAVKSDSDLVGVAAPERHSVFAPSGPDVSDRATVINLAKMTSDAYVLDPSQPDWLNTSLKFNYSSSFGWDGDGLRGHVFADTWNKTIIVAFKGTTVDPREKWRYSDRVNDNLLFSCCCGSQRPDPYPYPPVCNCPSDTYQCNETCLSQELGQKDRYYATALSVMLNVTAQFPGSEFWVVGHSLGGAVASLVGHTFGLPVVTFESPPERLPAQRLGLTGSNEPPTYHIGNTADPIFMGACNGWQSSCGIAGYAFESQCFTGKRCPYDTVGDLGWHLSIANHQINTVISEVLEKYNTTPTCASDRDSECVDCYNWNFNTSAFLS</sequence>
<comment type="function">
    <text evidence="19">Lipase which is essential for lysis of subvacuolar cytoplasm to vacuole targeted bodies and intravacuolar autophagic bodies. Involved in the lysis of intravacuolar multivesicular body (MVB) vesicles. The intravacuolar membrane disintegration by ATG15 is critical to life span extension.</text>
</comment>
<evidence type="ECO:0000313" key="24">
    <source>
        <dbReference type="Proteomes" id="UP000030752"/>
    </source>
</evidence>
<comment type="catalytic activity">
    <reaction evidence="1">
        <text>a triacylglycerol + H2O = a diacylglycerol + a fatty acid + H(+)</text>
        <dbReference type="Rhea" id="RHEA:12044"/>
        <dbReference type="ChEBI" id="CHEBI:15377"/>
        <dbReference type="ChEBI" id="CHEBI:15378"/>
        <dbReference type="ChEBI" id="CHEBI:17855"/>
        <dbReference type="ChEBI" id="CHEBI:18035"/>
        <dbReference type="ChEBI" id="CHEBI:28868"/>
        <dbReference type="EC" id="3.1.1.3"/>
    </reaction>
</comment>
<evidence type="ECO:0000256" key="8">
    <source>
        <dbReference type="ARBA" id="ARBA00019241"/>
    </source>
</evidence>
<feature type="signal peptide" evidence="21">
    <location>
        <begin position="1"/>
        <end position="24"/>
    </location>
</feature>
<organism evidence="23 24">
    <name type="scientific">Cyphellophora europaea (strain CBS 101466)</name>
    <name type="common">Phialophora europaea</name>
    <dbReference type="NCBI Taxonomy" id="1220924"/>
    <lineage>
        <taxon>Eukaryota</taxon>
        <taxon>Fungi</taxon>
        <taxon>Dikarya</taxon>
        <taxon>Ascomycota</taxon>
        <taxon>Pezizomycotina</taxon>
        <taxon>Eurotiomycetes</taxon>
        <taxon>Chaetothyriomycetidae</taxon>
        <taxon>Chaetothyriales</taxon>
        <taxon>Cyphellophoraceae</taxon>
        <taxon>Cyphellophora</taxon>
    </lineage>
</organism>
<dbReference type="GO" id="GO:0032585">
    <property type="term" value="C:multivesicular body membrane"/>
    <property type="evidence" value="ECO:0007669"/>
    <property type="project" value="UniProtKB-SubCell"/>
</dbReference>
<dbReference type="EC" id="3.1.1.3" evidence="6"/>
<keyword evidence="15" id="KW-0072">Autophagy</keyword>
<keyword evidence="14" id="KW-1133">Transmembrane helix</keyword>
<evidence type="ECO:0000256" key="5">
    <source>
        <dbReference type="ARBA" id="ARBA00011137"/>
    </source>
</evidence>
<dbReference type="Pfam" id="PF01764">
    <property type="entry name" value="Lipase_3"/>
    <property type="match status" value="1"/>
</dbReference>
<dbReference type="GO" id="GO:0004806">
    <property type="term" value="F:triacylglycerol lipase activity"/>
    <property type="evidence" value="ECO:0007669"/>
    <property type="project" value="UniProtKB-EC"/>
</dbReference>
<keyword evidence="10" id="KW-0967">Endosome</keyword>
<dbReference type="CDD" id="cd00519">
    <property type="entry name" value="Lipase_3"/>
    <property type="match status" value="1"/>
</dbReference>
<dbReference type="GO" id="GO:0006660">
    <property type="term" value="P:phosphatidylserine catabolic process"/>
    <property type="evidence" value="ECO:0007669"/>
    <property type="project" value="TreeGrafter"/>
</dbReference>
<keyword evidence="12" id="KW-0442">Lipid degradation</keyword>
<dbReference type="GO" id="GO:0034727">
    <property type="term" value="P:piecemeal microautophagy of the nucleus"/>
    <property type="evidence" value="ECO:0007669"/>
    <property type="project" value="TreeGrafter"/>
</dbReference>
<gene>
    <name evidence="23" type="ORF">HMPREF1541_02035</name>
</gene>
<evidence type="ECO:0000256" key="7">
    <source>
        <dbReference type="ARBA" id="ARBA00018542"/>
    </source>
</evidence>
<dbReference type="GO" id="GO:0005775">
    <property type="term" value="C:vacuolar lumen"/>
    <property type="evidence" value="ECO:0007669"/>
    <property type="project" value="TreeGrafter"/>
</dbReference>
<name>W2S2J3_CYPE1</name>
<comment type="similarity">
    <text evidence="4">Belongs to the AB hydrolase superfamily. Lipase family.</text>
</comment>
<keyword evidence="13" id="KW-0735">Signal-anchor</keyword>
<evidence type="ECO:0000256" key="1">
    <source>
        <dbReference type="ARBA" id="ARBA00001024"/>
    </source>
</evidence>
<dbReference type="GO" id="GO:0004620">
    <property type="term" value="F:phospholipase activity"/>
    <property type="evidence" value="ECO:0007669"/>
    <property type="project" value="TreeGrafter"/>
</dbReference>
<evidence type="ECO:0000256" key="2">
    <source>
        <dbReference type="ARBA" id="ARBA00004270"/>
    </source>
</evidence>
<dbReference type="Proteomes" id="UP000030752">
    <property type="component" value="Unassembled WGS sequence"/>
</dbReference>
<evidence type="ECO:0000256" key="15">
    <source>
        <dbReference type="ARBA" id="ARBA00023006"/>
    </source>
</evidence>
<keyword evidence="16" id="KW-0443">Lipid metabolism</keyword>
<dbReference type="EMBL" id="KB822718">
    <property type="protein sequence ID" value="ETN42877.1"/>
    <property type="molecule type" value="Genomic_DNA"/>
</dbReference>
<dbReference type="OrthoDB" id="58570at2759"/>
<dbReference type="AlphaFoldDB" id="W2S2J3"/>
<keyword evidence="21" id="KW-0732">Signal</keyword>
<evidence type="ECO:0000256" key="18">
    <source>
        <dbReference type="ARBA" id="ARBA00023180"/>
    </source>
</evidence>
<dbReference type="PANTHER" id="PTHR47175:SF2">
    <property type="entry name" value="LIPASE ATG15-RELATED"/>
    <property type="match status" value="1"/>
</dbReference>
<dbReference type="eggNOG" id="KOG4540">
    <property type="taxonomic scope" value="Eukaryota"/>
</dbReference>
<keyword evidence="9" id="KW-0812">Transmembrane</keyword>
<evidence type="ECO:0000256" key="12">
    <source>
        <dbReference type="ARBA" id="ARBA00022963"/>
    </source>
</evidence>
<evidence type="ECO:0000256" key="10">
    <source>
        <dbReference type="ARBA" id="ARBA00022753"/>
    </source>
</evidence>
<dbReference type="VEuPathDB" id="FungiDB:HMPREF1541_02035"/>
<accession>W2S2J3</accession>
<feature type="domain" description="Fungal lipase-type" evidence="22">
    <location>
        <begin position="255"/>
        <end position="287"/>
    </location>
</feature>
<keyword evidence="24" id="KW-1185">Reference proteome</keyword>
<evidence type="ECO:0000256" key="11">
    <source>
        <dbReference type="ARBA" id="ARBA00022801"/>
    </source>
</evidence>
<dbReference type="Gene3D" id="3.40.50.1820">
    <property type="entry name" value="alpha/beta hydrolase"/>
    <property type="match status" value="1"/>
</dbReference>
<dbReference type="RefSeq" id="XP_008714613.1">
    <property type="nucleotide sequence ID" value="XM_008716391.1"/>
</dbReference>
<evidence type="ECO:0000313" key="23">
    <source>
        <dbReference type="EMBL" id="ETN42877.1"/>
    </source>
</evidence>
<dbReference type="GO" id="GO:0034496">
    <property type="term" value="P:multivesicular body membrane disassembly"/>
    <property type="evidence" value="ECO:0007669"/>
    <property type="project" value="TreeGrafter"/>
</dbReference>
<evidence type="ECO:0000256" key="13">
    <source>
        <dbReference type="ARBA" id="ARBA00022968"/>
    </source>
</evidence>
<evidence type="ECO:0000256" key="19">
    <source>
        <dbReference type="ARBA" id="ARBA00024663"/>
    </source>
</evidence>
<evidence type="ECO:0000256" key="20">
    <source>
        <dbReference type="ARBA" id="ARBA00029828"/>
    </source>
</evidence>
<dbReference type="InterPro" id="IPR002921">
    <property type="entry name" value="Fungal_lipase-type"/>
</dbReference>
<dbReference type="GO" id="GO:0046461">
    <property type="term" value="P:neutral lipid catabolic process"/>
    <property type="evidence" value="ECO:0007669"/>
    <property type="project" value="TreeGrafter"/>
</dbReference>
<evidence type="ECO:0000256" key="9">
    <source>
        <dbReference type="ARBA" id="ARBA00022692"/>
    </source>
</evidence>
<dbReference type="PANTHER" id="PTHR47175">
    <property type="entry name" value="LIPASE ATG15-RELATED"/>
    <property type="match status" value="1"/>
</dbReference>
<dbReference type="STRING" id="1220924.W2S2J3"/>
<evidence type="ECO:0000256" key="3">
    <source>
        <dbReference type="ARBA" id="ARBA00004343"/>
    </source>
</evidence>
<evidence type="ECO:0000256" key="16">
    <source>
        <dbReference type="ARBA" id="ARBA00023098"/>
    </source>
</evidence>
<protein>
    <recommendedName>
        <fullName evidence="7">Putative lipase ATG15</fullName>
        <ecNumber evidence="6">3.1.1.3</ecNumber>
    </recommendedName>
    <alternativeName>
        <fullName evidence="20">Autophagy-related protein 15</fullName>
    </alternativeName>
    <alternativeName>
        <fullName evidence="8">Putative lipase atg15</fullName>
    </alternativeName>
</protein>
<evidence type="ECO:0000259" key="22">
    <source>
        <dbReference type="Pfam" id="PF01764"/>
    </source>
</evidence>
<keyword evidence="18" id="KW-0325">Glycoprotein</keyword>
<evidence type="ECO:0000256" key="4">
    <source>
        <dbReference type="ARBA" id="ARBA00010701"/>
    </source>
</evidence>
<reference evidence="23 24" key="1">
    <citation type="submission" date="2013-03" db="EMBL/GenBank/DDBJ databases">
        <title>The Genome Sequence of Phialophora europaea CBS 101466.</title>
        <authorList>
            <consortium name="The Broad Institute Genomics Platform"/>
            <person name="Cuomo C."/>
            <person name="de Hoog S."/>
            <person name="Gorbushina A."/>
            <person name="Walker B."/>
            <person name="Young S.K."/>
            <person name="Zeng Q."/>
            <person name="Gargeya S."/>
            <person name="Fitzgerald M."/>
            <person name="Haas B."/>
            <person name="Abouelleil A."/>
            <person name="Allen A.W."/>
            <person name="Alvarado L."/>
            <person name="Arachchi H.M."/>
            <person name="Berlin A.M."/>
            <person name="Chapman S.B."/>
            <person name="Gainer-Dewar J."/>
            <person name="Goldberg J."/>
            <person name="Griggs A."/>
            <person name="Gujja S."/>
            <person name="Hansen M."/>
            <person name="Howarth C."/>
            <person name="Imamovic A."/>
            <person name="Ireland A."/>
            <person name="Larimer J."/>
            <person name="McCowan C."/>
            <person name="Murphy C."/>
            <person name="Pearson M."/>
            <person name="Poon T.W."/>
            <person name="Priest M."/>
            <person name="Roberts A."/>
            <person name="Saif S."/>
            <person name="Shea T."/>
            <person name="Sisk P."/>
            <person name="Sykes S."/>
            <person name="Wortman J."/>
            <person name="Nusbaum C."/>
            <person name="Birren B."/>
        </authorList>
    </citation>
    <scope>NUCLEOTIDE SEQUENCE [LARGE SCALE GENOMIC DNA]</scope>
    <source>
        <strain evidence="23 24">CBS 101466</strain>
    </source>
</reference>
<evidence type="ECO:0000256" key="17">
    <source>
        <dbReference type="ARBA" id="ARBA00023136"/>
    </source>
</evidence>
<dbReference type="InParanoid" id="W2S2J3"/>
<evidence type="ECO:0000256" key="21">
    <source>
        <dbReference type="SAM" id="SignalP"/>
    </source>
</evidence>